<dbReference type="EMBL" id="JYDL01000083">
    <property type="protein sequence ID" value="KRX17702.1"/>
    <property type="molecule type" value="Genomic_DNA"/>
</dbReference>
<dbReference type="Proteomes" id="UP000054630">
    <property type="component" value="Unassembled WGS sequence"/>
</dbReference>
<evidence type="ECO:0000313" key="1">
    <source>
        <dbReference type="EMBL" id="KRX17702.1"/>
    </source>
</evidence>
<accession>A0A0V0RT86</accession>
<reference evidence="1 2" key="1">
    <citation type="submission" date="2015-01" db="EMBL/GenBank/DDBJ databases">
        <title>Evolution of Trichinella species and genotypes.</title>
        <authorList>
            <person name="Korhonen P.K."/>
            <person name="Edoardo P."/>
            <person name="Giuseppe L.R."/>
            <person name="Gasser R.B."/>
        </authorList>
    </citation>
    <scope>NUCLEOTIDE SEQUENCE [LARGE SCALE GENOMIC DNA]</scope>
    <source>
        <strain evidence="1">ISS37</strain>
    </source>
</reference>
<comment type="caution">
    <text evidence="1">The sequence shown here is derived from an EMBL/GenBank/DDBJ whole genome shotgun (WGS) entry which is preliminary data.</text>
</comment>
<evidence type="ECO:0000313" key="2">
    <source>
        <dbReference type="Proteomes" id="UP000054630"/>
    </source>
</evidence>
<proteinExistence type="predicted"/>
<dbReference type="AlphaFoldDB" id="A0A0V0RT86"/>
<sequence length="102" mass="11368">MGDESSSSSVGLHEQADFFVLSLCIHCQRMMKSSSSTTNATLAVRSFANNKCSCSDARIRRVFFTSTYFQRGLQFWSIDRTNNVSAPDVLTNHSRSGTSCKR</sequence>
<organism evidence="1 2">
    <name type="scientific">Trichinella nelsoni</name>
    <dbReference type="NCBI Taxonomy" id="6336"/>
    <lineage>
        <taxon>Eukaryota</taxon>
        <taxon>Metazoa</taxon>
        <taxon>Ecdysozoa</taxon>
        <taxon>Nematoda</taxon>
        <taxon>Enoplea</taxon>
        <taxon>Dorylaimia</taxon>
        <taxon>Trichinellida</taxon>
        <taxon>Trichinellidae</taxon>
        <taxon>Trichinella</taxon>
    </lineage>
</organism>
<keyword evidence="2" id="KW-1185">Reference proteome</keyword>
<protein>
    <submittedName>
        <fullName evidence="1">Uncharacterized protein</fullName>
    </submittedName>
</protein>
<gene>
    <name evidence="1" type="ORF">T07_15211</name>
</gene>
<name>A0A0V0RT86_9BILA</name>